<organism evidence="1 2">
    <name type="scientific">Aliarcobacter butzleri L355</name>
    <dbReference type="NCBI Taxonomy" id="1447263"/>
    <lineage>
        <taxon>Bacteria</taxon>
        <taxon>Pseudomonadati</taxon>
        <taxon>Campylobacterota</taxon>
        <taxon>Epsilonproteobacteria</taxon>
        <taxon>Campylobacterales</taxon>
        <taxon>Arcobacteraceae</taxon>
        <taxon>Aliarcobacter</taxon>
    </lineage>
</organism>
<sequence>MRINSIRNNLQFYLMTTGKTLKDLKVQVLLIFCLKLIREYTQTEDNKINFGYSDYMSNKEENLIYTKMKELENYLLKRVYTIEEIHNIMNDKSSKESITKAILLEPTTYFYEILVKRFISKMNSLSGDGKKYYIPELLALYLMIDMREKGYGLKELSFIEEFDFLDFIEIYNKVNIEVKRTNNIKMITPLINQTTISKMQHLSLYLTEILIEAKYSKK</sequence>
<dbReference type="Proteomes" id="UP000035154">
    <property type="component" value="Unassembled WGS sequence"/>
</dbReference>
<dbReference type="RefSeq" id="WP_046998792.1">
    <property type="nucleotide sequence ID" value="NZ_JAIW01000063.1"/>
</dbReference>
<gene>
    <name evidence="1" type="ORF">AF80_10370</name>
</gene>
<evidence type="ECO:0000313" key="2">
    <source>
        <dbReference type="Proteomes" id="UP000035154"/>
    </source>
</evidence>
<accession>A0A0G9KR28</accession>
<name>A0A0G9KR28_9BACT</name>
<dbReference type="EMBL" id="JAIW01000063">
    <property type="protein sequence ID" value="KLE08190.1"/>
    <property type="molecule type" value="Genomic_DNA"/>
</dbReference>
<dbReference type="AlphaFoldDB" id="A0A0G9KR28"/>
<proteinExistence type="predicted"/>
<dbReference type="PATRIC" id="fig|1447263.3.peg.2022"/>
<protein>
    <submittedName>
        <fullName evidence="1">Uncharacterized protein</fullName>
    </submittedName>
</protein>
<comment type="caution">
    <text evidence="1">The sequence shown here is derived from an EMBL/GenBank/DDBJ whole genome shotgun (WGS) entry which is preliminary data.</text>
</comment>
<reference evidence="1 2" key="1">
    <citation type="submission" date="2014-01" db="EMBL/GenBank/DDBJ databases">
        <title>Development of a Comparative Genomic Fingerprinting Assay for High Resolution Genotyping of Arcobacter butzleri.</title>
        <authorList>
            <person name="Webb A.L."/>
            <person name="Inglis G.D."/>
            <person name="Kruczkiewicz P."/>
            <person name="Selinger L.B."/>
            <person name="Taboada E.N."/>
        </authorList>
    </citation>
    <scope>NUCLEOTIDE SEQUENCE [LARGE SCALE GENOMIC DNA]</scope>
    <source>
        <strain evidence="1 2">L355</strain>
    </source>
</reference>
<evidence type="ECO:0000313" key="1">
    <source>
        <dbReference type="EMBL" id="KLE08190.1"/>
    </source>
</evidence>